<keyword evidence="2" id="KW-1185">Reference proteome</keyword>
<feature type="non-terminal residue" evidence="1">
    <location>
        <position position="38"/>
    </location>
</feature>
<proteinExistence type="predicted"/>
<accession>A0A087TLW8</accession>
<dbReference type="Proteomes" id="UP000054359">
    <property type="component" value="Unassembled WGS sequence"/>
</dbReference>
<protein>
    <submittedName>
        <fullName evidence="1">Uncharacterized protein</fullName>
    </submittedName>
</protein>
<gene>
    <name evidence="1" type="ORF">X975_18934</name>
</gene>
<name>A0A087TLW8_STEMI</name>
<organism evidence="1 2">
    <name type="scientific">Stegodyphus mimosarum</name>
    <name type="common">African social velvet spider</name>
    <dbReference type="NCBI Taxonomy" id="407821"/>
    <lineage>
        <taxon>Eukaryota</taxon>
        <taxon>Metazoa</taxon>
        <taxon>Ecdysozoa</taxon>
        <taxon>Arthropoda</taxon>
        <taxon>Chelicerata</taxon>
        <taxon>Arachnida</taxon>
        <taxon>Araneae</taxon>
        <taxon>Araneomorphae</taxon>
        <taxon>Entelegynae</taxon>
        <taxon>Eresoidea</taxon>
        <taxon>Eresidae</taxon>
        <taxon>Stegodyphus</taxon>
    </lineage>
</organism>
<sequence length="38" mass="4858">FVFNFFKRLFDLISVERFVFIFDGVYIHHFGFYRIEKY</sequence>
<feature type="non-terminal residue" evidence="1">
    <location>
        <position position="1"/>
    </location>
</feature>
<evidence type="ECO:0000313" key="1">
    <source>
        <dbReference type="EMBL" id="KFM66107.1"/>
    </source>
</evidence>
<evidence type="ECO:0000313" key="2">
    <source>
        <dbReference type="Proteomes" id="UP000054359"/>
    </source>
</evidence>
<dbReference type="AlphaFoldDB" id="A0A087TLW8"/>
<reference evidence="1 2" key="1">
    <citation type="submission" date="2013-11" db="EMBL/GenBank/DDBJ databases">
        <title>Genome sequencing of Stegodyphus mimosarum.</title>
        <authorList>
            <person name="Bechsgaard J."/>
        </authorList>
    </citation>
    <scope>NUCLEOTIDE SEQUENCE [LARGE SCALE GENOMIC DNA]</scope>
</reference>
<dbReference type="EMBL" id="KK115818">
    <property type="protein sequence ID" value="KFM66107.1"/>
    <property type="molecule type" value="Genomic_DNA"/>
</dbReference>